<organism evidence="2 3">
    <name type="scientific">Flavobacterium hercynium</name>
    <dbReference type="NCBI Taxonomy" id="387094"/>
    <lineage>
        <taxon>Bacteria</taxon>
        <taxon>Pseudomonadati</taxon>
        <taxon>Bacteroidota</taxon>
        <taxon>Flavobacteriia</taxon>
        <taxon>Flavobacteriales</taxon>
        <taxon>Flavobacteriaceae</taxon>
        <taxon>Flavobacterium</taxon>
    </lineage>
</organism>
<keyword evidence="3" id="KW-1185">Reference proteome</keyword>
<dbReference type="AlphaFoldDB" id="A0A226HMF6"/>
<dbReference type="PANTHER" id="PTHR13774">
    <property type="entry name" value="PHENAZINE BIOSYNTHESIS PROTEIN"/>
    <property type="match status" value="1"/>
</dbReference>
<proteinExistence type="predicted"/>
<dbReference type="GO" id="GO:0005737">
    <property type="term" value="C:cytoplasm"/>
    <property type="evidence" value="ECO:0007669"/>
    <property type="project" value="TreeGrafter"/>
</dbReference>
<name>A0A226HMF6_9FLAO</name>
<reference evidence="2 3" key="1">
    <citation type="submission" date="2016-11" db="EMBL/GenBank/DDBJ databases">
        <title>Whole genomes of Flavobacteriaceae.</title>
        <authorList>
            <person name="Stine C."/>
            <person name="Li C."/>
            <person name="Tadesse D."/>
        </authorList>
    </citation>
    <scope>NUCLEOTIDE SEQUENCE [LARGE SCALE GENOMIC DNA]</scope>
    <source>
        <strain evidence="2 3">DSM 18292</strain>
    </source>
</reference>
<dbReference type="RefSeq" id="WP_089048492.1">
    <property type="nucleotide sequence ID" value="NZ_FXTV01000002.1"/>
</dbReference>
<evidence type="ECO:0000313" key="3">
    <source>
        <dbReference type="Proteomes" id="UP000198345"/>
    </source>
</evidence>
<sequence length="301" mass="33846">MREERTALEYYVLDVFSNTSYKGNPLSVVFTKGILDLEVYQNISKEFGYSETSFVYYSSSQKALNVRSFTPTGFEIDGAGHNLLGAVCGALLKSKSIFHEQNENNRFVIMKNAPIPVSVSFDPETQYPIVQMHQKSAVIKQEIPTYKIAVALGLKIEDLDIHHYVPTIVQTEVAHTMVPIKSSKLLNECVPDLQLLIEISKEYSFEGFYCFTLTGESEDYLVEARFFNPIIGINEDPATGTAAGPLIGFLTKNKYTKLNQEYKILQGVKLKQPSLIEVMCRENDILVGGSSIITMRGELYY</sequence>
<dbReference type="EMBL" id="MUGW01000008">
    <property type="protein sequence ID" value="OXA94831.1"/>
    <property type="molecule type" value="Genomic_DNA"/>
</dbReference>
<dbReference type="Gene3D" id="3.10.310.10">
    <property type="entry name" value="Diaminopimelate Epimerase, Chain A, domain 1"/>
    <property type="match status" value="2"/>
</dbReference>
<evidence type="ECO:0000256" key="1">
    <source>
        <dbReference type="PIRSR" id="PIRSR016184-1"/>
    </source>
</evidence>
<accession>A0A226HMF6</accession>
<dbReference type="OrthoDB" id="9788221at2"/>
<protein>
    <submittedName>
        <fullName evidence="2">Phenazine biosynthesis protein PhzF</fullName>
    </submittedName>
</protein>
<dbReference type="GO" id="GO:0016853">
    <property type="term" value="F:isomerase activity"/>
    <property type="evidence" value="ECO:0007669"/>
    <property type="project" value="TreeGrafter"/>
</dbReference>
<evidence type="ECO:0000313" key="2">
    <source>
        <dbReference type="EMBL" id="OXA94831.1"/>
    </source>
</evidence>
<dbReference type="PIRSF" id="PIRSF016184">
    <property type="entry name" value="PhzC_PhzF"/>
    <property type="match status" value="1"/>
</dbReference>
<comment type="caution">
    <text evidence="2">The sequence shown here is derived from an EMBL/GenBank/DDBJ whole genome shotgun (WGS) entry which is preliminary data.</text>
</comment>
<dbReference type="NCBIfam" id="TIGR00654">
    <property type="entry name" value="PhzF_family"/>
    <property type="match status" value="1"/>
</dbReference>
<dbReference type="Pfam" id="PF02567">
    <property type="entry name" value="PhzC-PhzF"/>
    <property type="match status" value="1"/>
</dbReference>
<feature type="active site" evidence="1">
    <location>
        <position position="51"/>
    </location>
</feature>
<dbReference type="SUPFAM" id="SSF54506">
    <property type="entry name" value="Diaminopimelate epimerase-like"/>
    <property type="match status" value="1"/>
</dbReference>
<dbReference type="InterPro" id="IPR003719">
    <property type="entry name" value="Phenazine_PhzF-like"/>
</dbReference>
<dbReference type="Proteomes" id="UP000198345">
    <property type="component" value="Unassembled WGS sequence"/>
</dbReference>
<gene>
    <name evidence="2" type="ORF">B0A66_03640</name>
</gene>